<protein>
    <submittedName>
        <fullName evidence="10">CRISPR-associated helicase Cas3</fullName>
    </submittedName>
</protein>
<dbReference type="GO" id="GO:0005524">
    <property type="term" value="F:ATP binding"/>
    <property type="evidence" value="ECO:0007669"/>
    <property type="project" value="UniProtKB-KW"/>
</dbReference>
<dbReference type="HOGENOM" id="CLU_009385_0_0_4"/>
<dbReference type="GO" id="GO:0016787">
    <property type="term" value="F:hydrolase activity"/>
    <property type="evidence" value="ECO:0007669"/>
    <property type="project" value="UniProtKB-KW"/>
</dbReference>
<dbReference type="InterPro" id="IPR013395">
    <property type="entry name" value="CRISPR-assoc_Cas3_yers"/>
</dbReference>
<dbReference type="InterPro" id="IPR027417">
    <property type="entry name" value="P-loop_NTPase"/>
</dbReference>
<dbReference type="InterPro" id="IPR054712">
    <property type="entry name" value="Cas3-like_dom"/>
</dbReference>
<dbReference type="NCBIfam" id="TIGR02562">
    <property type="entry name" value="cas3_yersinia"/>
    <property type="match status" value="1"/>
</dbReference>
<dbReference type="RefSeq" id="WP_005879784.1">
    <property type="nucleotide sequence ID" value="NZ_CP019430.1"/>
</dbReference>
<evidence type="ECO:0000256" key="1">
    <source>
        <dbReference type="ARBA" id="ARBA00006847"/>
    </source>
</evidence>
<comment type="similarity">
    <text evidence="2">In the central section; belongs to the CRISPR-associated helicase Cas3 family.</text>
</comment>
<dbReference type="GO" id="GO:0051607">
    <property type="term" value="P:defense response to virus"/>
    <property type="evidence" value="ECO:0007669"/>
    <property type="project" value="UniProtKB-KW"/>
</dbReference>
<evidence type="ECO:0000256" key="8">
    <source>
        <dbReference type="ARBA" id="ARBA00023118"/>
    </source>
</evidence>
<dbReference type="eggNOG" id="COG1203">
    <property type="taxonomic scope" value="Bacteria"/>
</dbReference>
<keyword evidence="3" id="KW-0479">Metal-binding</keyword>
<dbReference type="STRING" id="847.BRW83_1850"/>
<feature type="domain" description="HD Cas3-type" evidence="9">
    <location>
        <begin position="29"/>
        <end position="223"/>
    </location>
</feature>
<evidence type="ECO:0000259" key="9">
    <source>
        <dbReference type="PROSITE" id="PS51643"/>
    </source>
</evidence>
<dbReference type="Proteomes" id="UP000005089">
    <property type="component" value="Unassembled WGS sequence"/>
</dbReference>
<dbReference type="GO" id="GO:0046872">
    <property type="term" value="F:metal ion binding"/>
    <property type="evidence" value="ECO:0007669"/>
    <property type="project" value="UniProtKB-KW"/>
</dbReference>
<dbReference type="EMBL" id="GG658170">
    <property type="protein sequence ID" value="EEO29374.1"/>
    <property type="molecule type" value="Genomic_DNA"/>
</dbReference>
<name>C3X848_OXAFO</name>
<sequence>MKLLWTVGSRSTFGPNGHFPSGTKAKSTKTSVFTPLWARTASLLAQAAGQTHDIGKSSRRFQDKLNQQAPLKDDVRHEWISVKLLQALRQNGGDWVKSWEALKTRIGDFVLASRKIAPDSSEAISSATEAIDFLILSHHNLPLNDDNGNTNGPSIPTSGEWLVRTPDPCIEQISPAGFFSPAILDDYIKLEKKLLEKYDSDDTLFWRAILVYARAALIFADHVVSAEREKQPGKNDGTLYANTDWFESGKKDLNQPLEKHLKEVGKRAAEAVWHMAQLTALQQKRLHSRNLSGLSEESVEKIMASADPDGRFAWQNRCAQSLADMREKHPDCPVLVLNMAGTGSGKTRMNARIGCLLSREEQPRLSIALNLRSLTLQTGAALSADLGIGPDELATVIGDRTTQELFNKANALKNGRPSLDDPDNTDENLPESDFICVGNTHLTPEWMDAFLKKGSEKLLIGSPLLVSTVDFIIAAGTPGSQGHHVKALMRLMSSDLVLDEIDGYEPEAMVAVLRLVQLAALFRRNVICSSATLSLPVATAIERAFRSGVDMLNRLELHKKEGQLSLGFIRAMIDDELPPQTDYIEGENAGFSQTYQARLNDIARSVSQKPAYRKAMLHPVAIQTRTGWFNAVYDAACTMHRFQRWPFGQSGKYVSFGLIRVANVSTAIDLARFLARQMPNACLACYHSQEFLMARFHKERRLDQLLSRKNGNTAILNDPEIIRFIADTPAEDIPFIVVATPVEEIGRDHDFDWGVIEPSSSPSIVQTAGRINRHRLVINPSPNVAILQFNLKHCINAENDRAEMAAFIYPGYEKQGKRKGGFKTHDLAELLPWTVENDVPVLKIDARLRFDTDTCLLAGEDDKTITARLAPYYGTDGHFVRQPVHSWLLTKGPYDRTPLRDRSTQKQQWKVVYDDGQTDFYKLERVIDPKTGRVIDDWRRQTRTSICQTAALPNAWLDASPEKMMALCAEMDIPQERGMQAELLSYRPDARFDYDLGFGIKRIKT</sequence>
<reference evidence="10 11" key="1">
    <citation type="submission" date="2009-02" db="EMBL/GenBank/DDBJ databases">
        <title>The Genome Sequence of Oxalobacter formigenes OXCC13.</title>
        <authorList>
            <consortium name="The Broad Institute Genome Sequencing Platform"/>
            <person name="Ward D."/>
            <person name="Young S.K."/>
            <person name="Kodira C.D."/>
            <person name="Zeng Q."/>
            <person name="Koehrsen M."/>
            <person name="Alvarado L."/>
            <person name="Berlin A."/>
            <person name="Borenstein D."/>
            <person name="Chen Z."/>
            <person name="Engels R."/>
            <person name="Freedman E."/>
            <person name="Gellesch M."/>
            <person name="Goldberg J."/>
            <person name="Griggs A."/>
            <person name="Gujja S."/>
            <person name="Heiman D."/>
            <person name="Hepburn T."/>
            <person name="Howarth C."/>
            <person name="Jen D."/>
            <person name="Larson L."/>
            <person name="Lewis B."/>
            <person name="Mehta T."/>
            <person name="Park D."/>
            <person name="Pearson M."/>
            <person name="Roberts A."/>
            <person name="Saif S."/>
            <person name="Shea T."/>
            <person name="Shenoy N."/>
            <person name="Sisk P."/>
            <person name="Stolte C."/>
            <person name="Sykes S."/>
            <person name="Walk T."/>
            <person name="White J."/>
            <person name="Yandava C."/>
            <person name="Allison M.J."/>
            <person name="Lander E."/>
            <person name="Nusbaum C."/>
            <person name="Galagan J."/>
            <person name="Birren B."/>
        </authorList>
    </citation>
    <scope>NUCLEOTIDE SEQUENCE [LARGE SCALE GENOMIC DNA]</scope>
    <source>
        <strain evidence="10 11">OXCC13</strain>
    </source>
</reference>
<dbReference type="InterPro" id="IPR006483">
    <property type="entry name" value="CRISPR-assoc_Cas3_HD"/>
</dbReference>
<keyword evidence="7" id="KW-0067">ATP-binding</keyword>
<dbReference type="Pfam" id="PF22590">
    <property type="entry name" value="Cas3-like_C_2"/>
    <property type="match status" value="1"/>
</dbReference>
<keyword evidence="6" id="KW-0347">Helicase</keyword>
<proteinExistence type="inferred from homology"/>
<dbReference type="GO" id="GO:0004386">
    <property type="term" value="F:helicase activity"/>
    <property type="evidence" value="ECO:0007669"/>
    <property type="project" value="UniProtKB-KW"/>
</dbReference>
<dbReference type="OrthoDB" id="220028at2"/>
<keyword evidence="4" id="KW-0547">Nucleotide-binding</keyword>
<evidence type="ECO:0000313" key="11">
    <source>
        <dbReference type="Proteomes" id="UP000005089"/>
    </source>
</evidence>
<evidence type="ECO:0000256" key="4">
    <source>
        <dbReference type="ARBA" id="ARBA00022741"/>
    </source>
</evidence>
<comment type="similarity">
    <text evidence="1">In the N-terminal section; belongs to the CRISPR-associated nuclease Cas3-HD family.</text>
</comment>
<gene>
    <name evidence="10" type="ORF">OFBG_00402</name>
</gene>
<dbReference type="AlphaFoldDB" id="C3X848"/>
<dbReference type="InterPro" id="IPR038257">
    <property type="entry name" value="CRISPR-assoc_Cas3_HD_sf"/>
</dbReference>
<evidence type="ECO:0000313" key="10">
    <source>
        <dbReference type="EMBL" id="EEO29374.1"/>
    </source>
</evidence>
<organism evidence="10 11">
    <name type="scientific">Oxalobacter formigenes OXCC13</name>
    <dbReference type="NCBI Taxonomy" id="556269"/>
    <lineage>
        <taxon>Bacteria</taxon>
        <taxon>Pseudomonadati</taxon>
        <taxon>Pseudomonadota</taxon>
        <taxon>Betaproteobacteria</taxon>
        <taxon>Burkholderiales</taxon>
        <taxon>Oxalobacteraceae</taxon>
        <taxon>Oxalobacter</taxon>
    </lineage>
</organism>
<dbReference type="SUPFAM" id="SSF52540">
    <property type="entry name" value="P-loop containing nucleoside triphosphate hydrolases"/>
    <property type="match status" value="1"/>
</dbReference>
<evidence type="ECO:0000256" key="6">
    <source>
        <dbReference type="ARBA" id="ARBA00022806"/>
    </source>
</evidence>
<evidence type="ECO:0000256" key="2">
    <source>
        <dbReference type="ARBA" id="ARBA00009046"/>
    </source>
</evidence>
<keyword evidence="5" id="KW-0378">Hydrolase</keyword>
<evidence type="ECO:0000256" key="7">
    <source>
        <dbReference type="ARBA" id="ARBA00022840"/>
    </source>
</evidence>
<evidence type="ECO:0000256" key="3">
    <source>
        <dbReference type="ARBA" id="ARBA00022723"/>
    </source>
</evidence>
<evidence type="ECO:0000256" key="5">
    <source>
        <dbReference type="ARBA" id="ARBA00022801"/>
    </source>
</evidence>
<dbReference type="PROSITE" id="PS51643">
    <property type="entry name" value="HD_CAS3"/>
    <property type="match status" value="1"/>
</dbReference>
<dbReference type="Gene3D" id="1.10.3210.30">
    <property type="match status" value="1"/>
</dbReference>
<keyword evidence="11" id="KW-1185">Reference proteome</keyword>
<accession>C3X848</accession>
<keyword evidence="8" id="KW-0051">Antiviral defense</keyword>